<accession>A0A0C3PFN0</accession>
<evidence type="ECO:0000313" key="3">
    <source>
        <dbReference type="Proteomes" id="UP000053257"/>
    </source>
</evidence>
<feature type="compositionally biased region" description="Polar residues" evidence="1">
    <location>
        <begin position="162"/>
        <end position="174"/>
    </location>
</feature>
<dbReference type="EMBL" id="KN840575">
    <property type="protein sequence ID" value="KIP04418.1"/>
    <property type="molecule type" value="Genomic_DNA"/>
</dbReference>
<feature type="region of interest" description="Disordered" evidence="1">
    <location>
        <begin position="106"/>
        <end position="184"/>
    </location>
</feature>
<name>A0A0C3PFN0_PHLG1</name>
<dbReference type="AlphaFoldDB" id="A0A0C3PFN0"/>
<gene>
    <name evidence="2" type="ORF">PHLGIDRAFT_120725</name>
</gene>
<organism evidence="2 3">
    <name type="scientific">Phlebiopsis gigantea (strain 11061_1 CR5-6)</name>
    <name type="common">White-rot fungus</name>
    <name type="synonym">Peniophora gigantea</name>
    <dbReference type="NCBI Taxonomy" id="745531"/>
    <lineage>
        <taxon>Eukaryota</taxon>
        <taxon>Fungi</taxon>
        <taxon>Dikarya</taxon>
        <taxon>Basidiomycota</taxon>
        <taxon>Agaricomycotina</taxon>
        <taxon>Agaricomycetes</taxon>
        <taxon>Polyporales</taxon>
        <taxon>Phanerochaetaceae</taxon>
        <taxon>Phlebiopsis</taxon>
    </lineage>
</organism>
<feature type="compositionally biased region" description="Basic and acidic residues" evidence="1">
    <location>
        <begin position="175"/>
        <end position="184"/>
    </location>
</feature>
<dbReference type="Proteomes" id="UP000053257">
    <property type="component" value="Unassembled WGS sequence"/>
</dbReference>
<evidence type="ECO:0000313" key="2">
    <source>
        <dbReference type="EMBL" id="KIP04418.1"/>
    </source>
</evidence>
<evidence type="ECO:0000256" key="1">
    <source>
        <dbReference type="SAM" id="MobiDB-lite"/>
    </source>
</evidence>
<proteinExistence type="predicted"/>
<dbReference type="HOGENOM" id="CLU_1468707_0_0_1"/>
<protein>
    <submittedName>
        <fullName evidence="2">Uncharacterized protein</fullName>
    </submittedName>
</protein>
<keyword evidence="3" id="KW-1185">Reference proteome</keyword>
<sequence>MHFFRHDELLALPLKTLQRILFSNPDTVEHLSACSDRNAVIAGLLKAWPKGVPEASVVDASGSKPAERSAEVDTSFWSSTLENPRVESASARIKSSSLEIPLAELSRTPCTSSSPKIPLAEPKRNASRVSPLARLVPSHTKLDTTNAAATEGASKTKESSDRQLSNVDTPISPTTEEKASTQPA</sequence>
<reference evidence="2 3" key="1">
    <citation type="journal article" date="2014" name="PLoS Genet.">
        <title>Analysis of the Phlebiopsis gigantea genome, transcriptome and secretome provides insight into its pioneer colonization strategies of wood.</title>
        <authorList>
            <person name="Hori C."/>
            <person name="Ishida T."/>
            <person name="Igarashi K."/>
            <person name="Samejima M."/>
            <person name="Suzuki H."/>
            <person name="Master E."/>
            <person name="Ferreira P."/>
            <person name="Ruiz-Duenas F.J."/>
            <person name="Held B."/>
            <person name="Canessa P."/>
            <person name="Larrondo L.F."/>
            <person name="Schmoll M."/>
            <person name="Druzhinina I.S."/>
            <person name="Kubicek C.P."/>
            <person name="Gaskell J.A."/>
            <person name="Kersten P."/>
            <person name="St John F."/>
            <person name="Glasner J."/>
            <person name="Sabat G."/>
            <person name="Splinter BonDurant S."/>
            <person name="Syed K."/>
            <person name="Yadav J."/>
            <person name="Mgbeahuruike A.C."/>
            <person name="Kovalchuk A."/>
            <person name="Asiegbu F.O."/>
            <person name="Lackner G."/>
            <person name="Hoffmeister D."/>
            <person name="Rencoret J."/>
            <person name="Gutierrez A."/>
            <person name="Sun H."/>
            <person name="Lindquist E."/>
            <person name="Barry K."/>
            <person name="Riley R."/>
            <person name="Grigoriev I.V."/>
            <person name="Henrissat B."/>
            <person name="Kues U."/>
            <person name="Berka R.M."/>
            <person name="Martinez A.T."/>
            <person name="Covert S.F."/>
            <person name="Blanchette R.A."/>
            <person name="Cullen D."/>
        </authorList>
    </citation>
    <scope>NUCLEOTIDE SEQUENCE [LARGE SCALE GENOMIC DNA]</scope>
    <source>
        <strain evidence="2 3">11061_1 CR5-6</strain>
    </source>
</reference>